<organism evidence="1 2">
    <name type="scientific">Amycolatopsis lexingtonensis</name>
    <dbReference type="NCBI Taxonomy" id="218822"/>
    <lineage>
        <taxon>Bacteria</taxon>
        <taxon>Bacillati</taxon>
        <taxon>Actinomycetota</taxon>
        <taxon>Actinomycetes</taxon>
        <taxon>Pseudonocardiales</taxon>
        <taxon>Pseudonocardiaceae</taxon>
        <taxon>Amycolatopsis</taxon>
    </lineage>
</organism>
<comment type="caution">
    <text evidence="1">The sequence shown here is derived from an EMBL/GenBank/DDBJ whole genome shotgun (WGS) entry which is preliminary data.</text>
</comment>
<proteinExistence type="predicted"/>
<keyword evidence="2" id="KW-1185">Reference proteome</keyword>
<protein>
    <recommendedName>
        <fullName evidence="3">HEAT repeat domain-containing protein</fullName>
    </recommendedName>
</protein>
<name>A0ABR9I3L2_9PSEU</name>
<dbReference type="EMBL" id="JADBEG010000001">
    <property type="protein sequence ID" value="MBE1497750.1"/>
    <property type="molecule type" value="Genomic_DNA"/>
</dbReference>
<reference evidence="1 2" key="1">
    <citation type="submission" date="2020-10" db="EMBL/GenBank/DDBJ databases">
        <title>Sequencing the genomes of 1000 actinobacteria strains.</title>
        <authorList>
            <person name="Klenk H.-P."/>
        </authorList>
    </citation>
    <scope>NUCLEOTIDE SEQUENCE [LARGE SCALE GENOMIC DNA]</scope>
    <source>
        <strain evidence="1 2">DSM 44653</strain>
    </source>
</reference>
<sequence>MKESDFEDSFHPTDAEIRAWAYSGAGEPMQDWDILLAEPGNLPLLLELAGDPACPARETLLSSLYCVVGHAPAKEDFRETARIAERSGDAWLETWARRVREILDHPDTFDRSDWCGLPGYATKPTG</sequence>
<evidence type="ECO:0000313" key="1">
    <source>
        <dbReference type="EMBL" id="MBE1497750.1"/>
    </source>
</evidence>
<evidence type="ECO:0000313" key="2">
    <source>
        <dbReference type="Proteomes" id="UP000631670"/>
    </source>
</evidence>
<dbReference type="RefSeq" id="WP_086859533.1">
    <property type="nucleotide sequence ID" value="NZ_JADBEG010000001.1"/>
</dbReference>
<evidence type="ECO:0008006" key="3">
    <source>
        <dbReference type="Google" id="ProtNLM"/>
    </source>
</evidence>
<accession>A0ABR9I3L2</accession>
<dbReference type="Proteomes" id="UP000631670">
    <property type="component" value="Unassembled WGS sequence"/>
</dbReference>
<gene>
    <name evidence="1" type="ORF">H4696_004850</name>
</gene>